<dbReference type="InterPro" id="IPR036565">
    <property type="entry name" value="Mur-like_cat_sf"/>
</dbReference>
<dbReference type="PANTHER" id="PTHR23135:SF18">
    <property type="entry name" value="CYANOPHYCIN SYNTHETASE"/>
    <property type="match status" value="1"/>
</dbReference>
<dbReference type="InterPro" id="IPR005479">
    <property type="entry name" value="CPAse_ATP-bd"/>
</dbReference>
<dbReference type="InterPro" id="IPR004101">
    <property type="entry name" value="Mur_ligase_C"/>
</dbReference>
<sequence length="875" mass="95125">MDIVDIRAIEGPNIYSPKPVIKMILDVKDMEDIPTRDFSGFNDTLLNYLPGLAQHHCCFETRGGFLLRLKEGTYFPHVIEHVAIELLNLTGQDVKFGKARKIEGSLYNIIFGYKVKYPALKVAELSVKLIEAILRSQKIDLDAIVRELARETVDRSLGPSTAAIVQEVRSRGIPVTRVGEGSMLILGYGARQKRIEATISQDTSCLAVDIACDKTLTKELLSMAGIPVPTGEVVYNEEDALKAAEKLGYPVVIKPCDGNQGKGVSLNLKAPQMVSEAFNLAAEYSSKIIVERQVMGRHYRILVLGGRFVCASERIPAHVVGDGIHSIKELVDIINSDPLRGEKHEKPLTKIKIDPVVHMVLARQGLTLEVVPEKGKQIFLRENGNLSTGGTAVDVTDRVCLENRDLAERVASIVGLDIAGIDITTEDIAIPVENSGGAVIEVNAAPGIRMHLFPSEGKPRPVAKAIADLLFPKGAPSFPLVAVTGTNGKTTTVRMIRQIMSAWGLNVGMTCTDGVYIGQQCIKKGDCSGPESARTVLYDTRVEAAVLEVARGGLIRGGLAYEEADVGVITNITGDHLGLDGVETLEDLAFVKSLVIEQVKPEGFAVLNADDKMAVEVKNRAKCGVIFFSAEEDNLVLRKHLSQGGRGVYVRDGTIFFKKGNEENFLMKVKDIPATLKGRARHNVQNALAAAAAAWALNVPLKVIARALREFDCSENINPGRMNIMEMPGFTVMLDYGHNPAGVEAVINTAKLLKPARLVGVIASPGDRRDQDIIALGHVAGKGFNRLIIKEDENLRGRKPGEVASLLLEGALSAGLKRDKIDVVLKEEEAIARSFENALEGDLIVIFYEHYEKALEAITKSQDKIIKTTGAMRII</sequence>
<dbReference type="PANTHER" id="PTHR23135">
    <property type="entry name" value="MUR LIGASE FAMILY MEMBER"/>
    <property type="match status" value="1"/>
</dbReference>
<evidence type="ECO:0000313" key="16">
    <source>
        <dbReference type="EMBL" id="AYO29283.1"/>
    </source>
</evidence>
<comment type="catalytic activity">
    <reaction evidence="12">
        <text>[L-4-(L-arginin-2-N-yl)aspartate](n)-L-aspartate + L-arginine + ATP = [L-4-(L-arginin-2-N-yl)aspartate](n+1) + ADP + phosphate + H(+)</text>
        <dbReference type="Rhea" id="RHEA:23888"/>
        <dbReference type="Rhea" id="RHEA-COMP:13732"/>
        <dbReference type="Rhea" id="RHEA-COMP:13733"/>
        <dbReference type="ChEBI" id="CHEBI:15378"/>
        <dbReference type="ChEBI" id="CHEBI:30616"/>
        <dbReference type="ChEBI" id="CHEBI:32682"/>
        <dbReference type="ChEBI" id="CHEBI:43474"/>
        <dbReference type="ChEBI" id="CHEBI:137986"/>
        <dbReference type="ChEBI" id="CHEBI:137990"/>
        <dbReference type="ChEBI" id="CHEBI:456216"/>
        <dbReference type="EC" id="6.3.2.30"/>
    </reaction>
</comment>
<evidence type="ECO:0000313" key="17">
    <source>
        <dbReference type="Proteomes" id="UP000280960"/>
    </source>
</evidence>
<dbReference type="Gene3D" id="3.90.190.20">
    <property type="entry name" value="Mur ligase, C-terminal domain"/>
    <property type="match status" value="1"/>
</dbReference>
<protein>
    <recommendedName>
        <fullName evidence="7">Cyanophycin synthetase</fullName>
        <ecNumber evidence="6">6.3.2.29</ecNumber>
        <ecNumber evidence="5">6.3.2.30</ecNumber>
    </recommendedName>
    <alternativeName>
        <fullName evidence="11">Cyanophycin synthase</fullName>
    </alternativeName>
</protein>
<comment type="function">
    <text evidence="1">Catalyzes the ATP-dependent polymerization of arginine and aspartate to multi-L-arginyl-poly-L-aspartic acid (cyanophycin; a water-insoluble reserve polymer).</text>
</comment>
<dbReference type="Pfam" id="PF18921">
    <property type="entry name" value="Cyanophycin_syn"/>
    <property type="match status" value="1"/>
</dbReference>
<dbReference type="SUPFAM" id="SSF53623">
    <property type="entry name" value="MurD-like peptide ligases, catalytic domain"/>
    <property type="match status" value="1"/>
</dbReference>
<evidence type="ECO:0000256" key="7">
    <source>
        <dbReference type="ARBA" id="ARBA00022036"/>
    </source>
</evidence>
<dbReference type="InterPro" id="IPR013221">
    <property type="entry name" value="Mur_ligase_cen"/>
</dbReference>
<dbReference type="NCBIfam" id="NF010623">
    <property type="entry name" value="PRK14016.1"/>
    <property type="match status" value="1"/>
</dbReference>
<dbReference type="KEGG" id="bacg:D2962_00495"/>
<comment type="similarity">
    <text evidence="3">In the C-terminal section; belongs to the MurCDEF family.</text>
</comment>
<evidence type="ECO:0000256" key="6">
    <source>
        <dbReference type="ARBA" id="ARBA00013005"/>
    </source>
</evidence>
<dbReference type="GO" id="GO:0005524">
    <property type="term" value="F:ATP binding"/>
    <property type="evidence" value="ECO:0007669"/>
    <property type="project" value="UniProtKB-UniRule"/>
</dbReference>
<dbReference type="EC" id="6.3.2.29" evidence="6"/>
<keyword evidence="10 14" id="KW-0067">ATP-binding</keyword>
<dbReference type="AlphaFoldDB" id="A0A3G2R1I0"/>
<keyword evidence="17" id="KW-1185">Reference proteome</keyword>
<evidence type="ECO:0000256" key="11">
    <source>
        <dbReference type="ARBA" id="ARBA00031353"/>
    </source>
</evidence>
<dbReference type="InterPro" id="IPR011810">
    <property type="entry name" value="Cya_phycin_syn"/>
</dbReference>
<evidence type="ECO:0000256" key="5">
    <source>
        <dbReference type="ARBA" id="ARBA00012968"/>
    </source>
</evidence>
<evidence type="ECO:0000256" key="14">
    <source>
        <dbReference type="PROSITE-ProRule" id="PRU00409"/>
    </source>
</evidence>
<dbReference type="GO" id="GO:0004326">
    <property type="term" value="F:tetrahydrofolylpolyglutamate synthase activity"/>
    <property type="evidence" value="ECO:0007669"/>
    <property type="project" value="InterPro"/>
</dbReference>
<dbReference type="InterPro" id="IPR011761">
    <property type="entry name" value="ATP-grasp"/>
</dbReference>
<evidence type="ECO:0000256" key="10">
    <source>
        <dbReference type="ARBA" id="ARBA00022840"/>
    </source>
</evidence>
<keyword evidence="9 14" id="KW-0547">Nucleotide-binding</keyword>
<dbReference type="InterPro" id="IPR018109">
    <property type="entry name" value="Folylpolyglutamate_synth_CS"/>
</dbReference>
<dbReference type="EMBL" id="CP033169">
    <property type="protein sequence ID" value="AYO29283.1"/>
    <property type="molecule type" value="Genomic_DNA"/>
</dbReference>
<evidence type="ECO:0000256" key="4">
    <source>
        <dbReference type="ARBA" id="ARBA00011738"/>
    </source>
</evidence>
<dbReference type="PROSITE" id="PS50975">
    <property type="entry name" value="ATP_GRASP"/>
    <property type="match status" value="1"/>
</dbReference>
<comment type="pathway">
    <text evidence="2">Cell wall biogenesis; peptidoglycan biosynthesis.</text>
</comment>
<dbReference type="PROSITE" id="PS01011">
    <property type="entry name" value="FOLYLPOLYGLU_SYNT_1"/>
    <property type="match status" value="1"/>
</dbReference>
<dbReference type="GO" id="GO:0071160">
    <property type="term" value="F:cyanophycin synthetase activity (L-aspartate-adding)"/>
    <property type="evidence" value="ECO:0007669"/>
    <property type="project" value="UniProtKB-EC"/>
</dbReference>
<dbReference type="EC" id="6.3.2.30" evidence="5"/>
<dbReference type="Proteomes" id="UP000280960">
    <property type="component" value="Chromosome"/>
</dbReference>
<dbReference type="Pfam" id="PF02786">
    <property type="entry name" value="CPSase_L_D2"/>
    <property type="match status" value="1"/>
</dbReference>
<dbReference type="RefSeq" id="WP_122013788.1">
    <property type="nucleotide sequence ID" value="NZ_CP033169.1"/>
</dbReference>
<evidence type="ECO:0000256" key="8">
    <source>
        <dbReference type="ARBA" id="ARBA00022598"/>
    </source>
</evidence>
<organism evidence="16 17">
    <name type="scientific">Biomaibacter acetigenes</name>
    <dbReference type="NCBI Taxonomy" id="2316383"/>
    <lineage>
        <taxon>Bacteria</taxon>
        <taxon>Bacillati</taxon>
        <taxon>Bacillota</taxon>
        <taxon>Clostridia</taxon>
        <taxon>Thermosediminibacterales</taxon>
        <taxon>Tepidanaerobacteraceae</taxon>
        <taxon>Biomaibacter</taxon>
    </lineage>
</organism>
<evidence type="ECO:0000256" key="13">
    <source>
        <dbReference type="ARBA" id="ARBA00048425"/>
    </source>
</evidence>
<gene>
    <name evidence="16" type="primary">cphA</name>
    <name evidence="16" type="ORF">D2962_00495</name>
</gene>
<dbReference type="Pfam" id="PF02875">
    <property type="entry name" value="Mur_ligase_C"/>
    <property type="match status" value="1"/>
</dbReference>
<evidence type="ECO:0000256" key="9">
    <source>
        <dbReference type="ARBA" id="ARBA00022741"/>
    </source>
</evidence>
<accession>A0A3G2R1I0</accession>
<dbReference type="GO" id="GO:0046872">
    <property type="term" value="F:metal ion binding"/>
    <property type="evidence" value="ECO:0007669"/>
    <property type="project" value="InterPro"/>
</dbReference>
<dbReference type="NCBIfam" id="TIGR02068">
    <property type="entry name" value="cya_phycin_syn"/>
    <property type="match status" value="1"/>
</dbReference>
<dbReference type="Pfam" id="PF08245">
    <property type="entry name" value="Mur_ligase_M"/>
    <property type="match status" value="1"/>
</dbReference>
<keyword evidence="8 16" id="KW-0436">Ligase</keyword>
<dbReference type="InterPro" id="IPR036615">
    <property type="entry name" value="Mur_ligase_C_dom_sf"/>
</dbReference>
<name>A0A3G2R1I0_9FIRM</name>
<evidence type="ECO:0000259" key="15">
    <source>
        <dbReference type="PROSITE" id="PS50975"/>
    </source>
</evidence>
<dbReference type="Gene3D" id="3.40.1190.10">
    <property type="entry name" value="Mur-like, catalytic domain"/>
    <property type="match status" value="1"/>
</dbReference>
<evidence type="ECO:0000256" key="1">
    <source>
        <dbReference type="ARBA" id="ARBA00003184"/>
    </source>
</evidence>
<dbReference type="InterPro" id="IPR044019">
    <property type="entry name" value="Cyanophycin_syn_N"/>
</dbReference>
<dbReference type="SUPFAM" id="SSF53244">
    <property type="entry name" value="MurD-like peptide ligases, peptide-binding domain"/>
    <property type="match status" value="1"/>
</dbReference>
<evidence type="ECO:0000256" key="12">
    <source>
        <dbReference type="ARBA" id="ARBA00048094"/>
    </source>
</evidence>
<comment type="catalytic activity">
    <reaction evidence="13">
        <text>[L-4-(L-arginin-2-N-yl)aspartate](n) + L-aspartate + ATP = [L-4-(L-arginin-2-N-yl)aspartate](n)-L-aspartate + ADP + phosphate + H(+)</text>
        <dbReference type="Rhea" id="RHEA:13277"/>
        <dbReference type="Rhea" id="RHEA-COMP:13728"/>
        <dbReference type="Rhea" id="RHEA-COMP:13733"/>
        <dbReference type="ChEBI" id="CHEBI:15378"/>
        <dbReference type="ChEBI" id="CHEBI:29991"/>
        <dbReference type="ChEBI" id="CHEBI:30616"/>
        <dbReference type="ChEBI" id="CHEBI:43474"/>
        <dbReference type="ChEBI" id="CHEBI:137986"/>
        <dbReference type="ChEBI" id="CHEBI:137990"/>
        <dbReference type="ChEBI" id="CHEBI:456216"/>
        <dbReference type="EC" id="6.3.2.29"/>
    </reaction>
</comment>
<reference evidence="16 17" key="1">
    <citation type="submission" date="2018-10" db="EMBL/GenBank/DDBJ databases">
        <authorList>
            <person name="Zhang X."/>
        </authorList>
    </citation>
    <scope>NUCLEOTIDE SEQUENCE [LARGE SCALE GENOMIC DNA]</scope>
    <source>
        <strain evidence="16 17">SK-G1</strain>
    </source>
</reference>
<dbReference type="GO" id="GO:0071161">
    <property type="term" value="F:cyanophycin synthetase activity (L-arginine-adding)"/>
    <property type="evidence" value="ECO:0007669"/>
    <property type="project" value="UniProtKB-EC"/>
</dbReference>
<evidence type="ECO:0000256" key="2">
    <source>
        <dbReference type="ARBA" id="ARBA00004752"/>
    </source>
</evidence>
<feature type="domain" description="ATP-grasp" evidence="15">
    <location>
        <begin position="218"/>
        <end position="471"/>
    </location>
</feature>
<proteinExistence type="inferred from homology"/>
<evidence type="ECO:0000256" key="3">
    <source>
        <dbReference type="ARBA" id="ARBA00009060"/>
    </source>
</evidence>
<dbReference type="SUPFAM" id="SSF56059">
    <property type="entry name" value="Glutathione synthetase ATP-binding domain-like"/>
    <property type="match status" value="1"/>
</dbReference>
<comment type="subunit">
    <text evidence="4">Homodimer.</text>
</comment>
<dbReference type="Gene3D" id="3.30.470.20">
    <property type="entry name" value="ATP-grasp fold, B domain"/>
    <property type="match status" value="2"/>
</dbReference>